<accession>A0A7W3JFL6</accession>
<evidence type="ECO:0000256" key="3">
    <source>
        <dbReference type="SAM" id="SignalP"/>
    </source>
</evidence>
<dbReference type="Proteomes" id="UP000522688">
    <property type="component" value="Unassembled WGS sequence"/>
</dbReference>
<keyword evidence="2" id="KW-1133">Transmembrane helix</keyword>
<feature type="compositionally biased region" description="Low complexity" evidence="1">
    <location>
        <begin position="88"/>
        <end position="108"/>
    </location>
</feature>
<sequence>MSRSHRLRTGAGTAALVAAIVLAPTTAFAASASDASAAPASAAPVETPVEATPSAEPTPAVETPAVETPAAETPATGTGTDVVLGQRPAAVEPAPAAETPATAATPAPSATPTPAPTSVVVVPGPTAEPTVELYSSYVTPGETTTADAYGFTPGDAVTVTVDGPAVTDDTVFTVYSYEKDFVFDSDGYVTFDMDIPADLALGTITISVSDASGLSTSTDVEVREPIPAPTLVAPSGATAGIVPIVGSDAAPGSAALVLVADADLFEDSIAFSSLSSDVTAPGDGASAAVARAVAAAEADAEDDEDIPYDTEPVEYDPDFGFALGIVPVAADGTFSVDFDLPEGEYGTSGLFIIEDEFGSMSEASDPALFSVGAAVVAPTPADPTPGATSPVVPAGNTTVVQRPGTLAYTGSEQGAWLAGAAALLALGTALVAAPRLRRRLGR</sequence>
<reference evidence="5 7" key="2">
    <citation type="submission" date="2020-07" db="EMBL/GenBank/DDBJ databases">
        <title>Sequencing the genomes of 1000 actinobacteria strains.</title>
        <authorList>
            <person name="Klenk H.-P."/>
        </authorList>
    </citation>
    <scope>NUCLEOTIDE SEQUENCE [LARGE SCALE GENOMIC DNA]</scope>
    <source>
        <strain evidence="5 7">DSM 10309</strain>
    </source>
</reference>
<reference evidence="4 6" key="1">
    <citation type="submission" date="2019-07" db="EMBL/GenBank/DDBJ databases">
        <title>Whole genome shotgun sequence of Frigoribacterium faeni NBRC 103066.</title>
        <authorList>
            <person name="Hosoyama A."/>
            <person name="Uohara A."/>
            <person name="Ohji S."/>
            <person name="Ichikawa N."/>
        </authorList>
    </citation>
    <scope>NUCLEOTIDE SEQUENCE [LARGE SCALE GENOMIC DNA]</scope>
    <source>
        <strain evidence="4 6">NBRC 103066</strain>
    </source>
</reference>
<dbReference type="RefSeq" id="WP_146855810.1">
    <property type="nucleotide sequence ID" value="NZ_BAAAHR010000005.1"/>
</dbReference>
<evidence type="ECO:0008006" key="8">
    <source>
        <dbReference type="Google" id="ProtNLM"/>
    </source>
</evidence>
<name>A0A7W3JFL6_9MICO</name>
<feature type="region of interest" description="Disordered" evidence="1">
    <location>
        <begin position="41"/>
        <end position="117"/>
    </location>
</feature>
<feature type="transmembrane region" description="Helical" evidence="2">
    <location>
        <begin position="415"/>
        <end position="433"/>
    </location>
</feature>
<evidence type="ECO:0000256" key="1">
    <source>
        <dbReference type="SAM" id="MobiDB-lite"/>
    </source>
</evidence>
<evidence type="ECO:0000313" key="6">
    <source>
        <dbReference type="Proteomes" id="UP000321154"/>
    </source>
</evidence>
<feature type="signal peptide" evidence="3">
    <location>
        <begin position="1"/>
        <end position="29"/>
    </location>
</feature>
<gene>
    <name evidence="5" type="ORF">FB463_000137</name>
    <name evidence="4" type="ORF">FFA01_20720</name>
</gene>
<keyword evidence="6" id="KW-1185">Reference proteome</keyword>
<proteinExistence type="predicted"/>
<dbReference type="Proteomes" id="UP000321154">
    <property type="component" value="Unassembled WGS sequence"/>
</dbReference>
<keyword evidence="2" id="KW-0812">Transmembrane</keyword>
<dbReference type="AlphaFoldDB" id="A0A7W3JFL6"/>
<feature type="compositionally biased region" description="Low complexity" evidence="1">
    <location>
        <begin position="41"/>
        <end position="76"/>
    </location>
</feature>
<keyword evidence="2" id="KW-0472">Membrane</keyword>
<protein>
    <recommendedName>
        <fullName evidence="8">Gram-positive cocci surface proteins LPxTG domain-containing protein</fullName>
    </recommendedName>
</protein>
<evidence type="ECO:0000256" key="2">
    <source>
        <dbReference type="SAM" id="Phobius"/>
    </source>
</evidence>
<dbReference type="EMBL" id="BJUV01000020">
    <property type="protein sequence ID" value="GEK83763.1"/>
    <property type="molecule type" value="Genomic_DNA"/>
</dbReference>
<evidence type="ECO:0000313" key="5">
    <source>
        <dbReference type="EMBL" id="MBA8811913.1"/>
    </source>
</evidence>
<comment type="caution">
    <text evidence="5">The sequence shown here is derived from an EMBL/GenBank/DDBJ whole genome shotgun (WGS) entry which is preliminary data.</text>
</comment>
<dbReference type="EMBL" id="JACGWW010000001">
    <property type="protein sequence ID" value="MBA8811913.1"/>
    <property type="molecule type" value="Genomic_DNA"/>
</dbReference>
<keyword evidence="3" id="KW-0732">Signal</keyword>
<evidence type="ECO:0000313" key="7">
    <source>
        <dbReference type="Proteomes" id="UP000522688"/>
    </source>
</evidence>
<feature type="chain" id="PRO_5031232588" description="Gram-positive cocci surface proteins LPxTG domain-containing protein" evidence="3">
    <location>
        <begin position="30"/>
        <end position="442"/>
    </location>
</feature>
<evidence type="ECO:0000313" key="4">
    <source>
        <dbReference type="EMBL" id="GEK83763.1"/>
    </source>
</evidence>
<dbReference type="OrthoDB" id="9939452at2"/>
<organism evidence="5 7">
    <name type="scientific">Frigoribacterium faeni</name>
    <dbReference type="NCBI Taxonomy" id="145483"/>
    <lineage>
        <taxon>Bacteria</taxon>
        <taxon>Bacillati</taxon>
        <taxon>Actinomycetota</taxon>
        <taxon>Actinomycetes</taxon>
        <taxon>Micrococcales</taxon>
        <taxon>Microbacteriaceae</taxon>
        <taxon>Frigoribacterium</taxon>
    </lineage>
</organism>